<protein>
    <submittedName>
        <fullName evidence="1">Uncharacterized protein</fullName>
    </submittedName>
</protein>
<organism evidence="1">
    <name type="scientific">Arundo donax</name>
    <name type="common">Giant reed</name>
    <name type="synonym">Donax arundinaceus</name>
    <dbReference type="NCBI Taxonomy" id="35708"/>
    <lineage>
        <taxon>Eukaryota</taxon>
        <taxon>Viridiplantae</taxon>
        <taxon>Streptophyta</taxon>
        <taxon>Embryophyta</taxon>
        <taxon>Tracheophyta</taxon>
        <taxon>Spermatophyta</taxon>
        <taxon>Magnoliopsida</taxon>
        <taxon>Liliopsida</taxon>
        <taxon>Poales</taxon>
        <taxon>Poaceae</taxon>
        <taxon>PACMAD clade</taxon>
        <taxon>Arundinoideae</taxon>
        <taxon>Arundineae</taxon>
        <taxon>Arundo</taxon>
    </lineage>
</organism>
<accession>A0A0A8ZZE1</accession>
<sequence length="37" mass="4233">MFAIVVPHCYRVVGVCMILPNCHITWKVYIKVVIACL</sequence>
<name>A0A0A8ZZE1_ARUDO</name>
<reference evidence="1" key="2">
    <citation type="journal article" date="2015" name="Data Brief">
        <title>Shoot transcriptome of the giant reed, Arundo donax.</title>
        <authorList>
            <person name="Barrero R.A."/>
            <person name="Guerrero F.D."/>
            <person name="Moolhuijzen P."/>
            <person name="Goolsby J.A."/>
            <person name="Tidwell J."/>
            <person name="Bellgard S.E."/>
            <person name="Bellgard M.I."/>
        </authorList>
    </citation>
    <scope>NUCLEOTIDE SEQUENCE</scope>
    <source>
        <tissue evidence="1">Shoot tissue taken approximately 20 cm above the soil surface</tissue>
    </source>
</reference>
<reference evidence="1" key="1">
    <citation type="submission" date="2014-09" db="EMBL/GenBank/DDBJ databases">
        <authorList>
            <person name="Magalhaes I.L.F."/>
            <person name="Oliveira U."/>
            <person name="Santos F.R."/>
            <person name="Vidigal T.H.D.A."/>
            <person name="Brescovit A.D."/>
            <person name="Santos A.J."/>
        </authorList>
    </citation>
    <scope>NUCLEOTIDE SEQUENCE</scope>
    <source>
        <tissue evidence="1">Shoot tissue taken approximately 20 cm above the soil surface</tissue>
    </source>
</reference>
<evidence type="ECO:0000313" key="1">
    <source>
        <dbReference type="EMBL" id="JAD40137.1"/>
    </source>
</evidence>
<proteinExistence type="predicted"/>
<dbReference type="AlphaFoldDB" id="A0A0A8ZZE1"/>
<dbReference type="EMBL" id="GBRH01257758">
    <property type="protein sequence ID" value="JAD40137.1"/>
    <property type="molecule type" value="Transcribed_RNA"/>
</dbReference>